<organism evidence="1 2">
    <name type="scientific">Glomus cerebriforme</name>
    <dbReference type="NCBI Taxonomy" id="658196"/>
    <lineage>
        <taxon>Eukaryota</taxon>
        <taxon>Fungi</taxon>
        <taxon>Fungi incertae sedis</taxon>
        <taxon>Mucoromycota</taxon>
        <taxon>Glomeromycotina</taxon>
        <taxon>Glomeromycetes</taxon>
        <taxon>Glomerales</taxon>
        <taxon>Glomeraceae</taxon>
        <taxon>Glomus</taxon>
    </lineage>
</organism>
<reference evidence="1 2" key="1">
    <citation type="submission" date="2018-06" db="EMBL/GenBank/DDBJ databases">
        <title>Comparative genomics reveals the genomic features of Rhizophagus irregularis, R. cerebriforme, R. diaphanum and Gigaspora rosea, and their symbiotic lifestyle signature.</title>
        <authorList>
            <person name="Morin E."/>
            <person name="San Clemente H."/>
            <person name="Chen E.C.H."/>
            <person name="De La Providencia I."/>
            <person name="Hainaut M."/>
            <person name="Kuo A."/>
            <person name="Kohler A."/>
            <person name="Murat C."/>
            <person name="Tang N."/>
            <person name="Roy S."/>
            <person name="Loubradou J."/>
            <person name="Henrissat B."/>
            <person name="Grigoriev I.V."/>
            <person name="Corradi N."/>
            <person name="Roux C."/>
            <person name="Martin F.M."/>
        </authorList>
    </citation>
    <scope>NUCLEOTIDE SEQUENCE [LARGE SCALE GENOMIC DNA]</scope>
    <source>
        <strain evidence="1 2">DAOM 227022</strain>
    </source>
</reference>
<comment type="caution">
    <text evidence="1">The sequence shown here is derived from an EMBL/GenBank/DDBJ whole genome shotgun (WGS) entry which is preliminary data.</text>
</comment>
<protein>
    <submittedName>
        <fullName evidence="1">Uncharacterized protein</fullName>
    </submittedName>
</protein>
<gene>
    <name evidence="1" type="ORF">C1645_819738</name>
</gene>
<accession>A0A397TE88</accession>
<keyword evidence="2" id="KW-1185">Reference proteome</keyword>
<sequence>MEKADDLINNATIIEVSSVKRIITANSSVNILHSREDLFTSYYTSLQRLVQVL</sequence>
<evidence type="ECO:0000313" key="2">
    <source>
        <dbReference type="Proteomes" id="UP000265703"/>
    </source>
</evidence>
<dbReference type="EMBL" id="QKYT01000109">
    <property type="protein sequence ID" value="RIA93204.1"/>
    <property type="molecule type" value="Genomic_DNA"/>
</dbReference>
<proteinExistence type="predicted"/>
<dbReference type="Proteomes" id="UP000265703">
    <property type="component" value="Unassembled WGS sequence"/>
</dbReference>
<name>A0A397TE88_9GLOM</name>
<dbReference type="AlphaFoldDB" id="A0A397TE88"/>
<evidence type="ECO:0000313" key="1">
    <source>
        <dbReference type="EMBL" id="RIA93204.1"/>
    </source>
</evidence>